<dbReference type="AlphaFoldDB" id="A0A0B6YV71"/>
<dbReference type="EMBL" id="HACG01013369">
    <property type="protein sequence ID" value="CEK60234.1"/>
    <property type="molecule type" value="Transcribed_RNA"/>
</dbReference>
<proteinExistence type="predicted"/>
<feature type="non-terminal residue" evidence="1">
    <location>
        <position position="1"/>
    </location>
</feature>
<accession>A0A0B6YV71</accession>
<feature type="non-terminal residue" evidence="1">
    <location>
        <position position="76"/>
    </location>
</feature>
<sequence>FEEGELEAIDCTKLSPIFSPQDAAKFTQNEQVKQQHSVCSNLADNSNLLPVSSKEVRRASFESQELSELTSRKAHP</sequence>
<name>A0A0B6YV71_9EUPU</name>
<gene>
    <name evidence="1" type="primary">ORF38810</name>
</gene>
<protein>
    <submittedName>
        <fullName evidence="1">Uncharacterized protein</fullName>
    </submittedName>
</protein>
<reference evidence="1" key="1">
    <citation type="submission" date="2014-12" db="EMBL/GenBank/DDBJ databases">
        <title>Insight into the proteome of Arion vulgaris.</title>
        <authorList>
            <person name="Aradska J."/>
            <person name="Bulat T."/>
            <person name="Smidak R."/>
            <person name="Sarate P."/>
            <person name="Gangsoo J."/>
            <person name="Sialana F."/>
            <person name="Bilban M."/>
            <person name="Lubec G."/>
        </authorList>
    </citation>
    <scope>NUCLEOTIDE SEQUENCE</scope>
    <source>
        <tissue evidence="1">Skin</tissue>
    </source>
</reference>
<evidence type="ECO:0000313" key="1">
    <source>
        <dbReference type="EMBL" id="CEK60234.1"/>
    </source>
</evidence>
<organism evidence="1">
    <name type="scientific">Arion vulgaris</name>
    <dbReference type="NCBI Taxonomy" id="1028688"/>
    <lineage>
        <taxon>Eukaryota</taxon>
        <taxon>Metazoa</taxon>
        <taxon>Spiralia</taxon>
        <taxon>Lophotrochozoa</taxon>
        <taxon>Mollusca</taxon>
        <taxon>Gastropoda</taxon>
        <taxon>Heterobranchia</taxon>
        <taxon>Euthyneura</taxon>
        <taxon>Panpulmonata</taxon>
        <taxon>Eupulmonata</taxon>
        <taxon>Stylommatophora</taxon>
        <taxon>Helicina</taxon>
        <taxon>Arionoidea</taxon>
        <taxon>Arionidae</taxon>
        <taxon>Arion</taxon>
    </lineage>
</organism>